<dbReference type="InParanoid" id="A0A3N4K7E3"/>
<feature type="compositionally biased region" description="Low complexity" evidence="1">
    <location>
        <begin position="146"/>
        <end position="158"/>
    </location>
</feature>
<feature type="compositionally biased region" description="Basic and acidic residues" evidence="1">
    <location>
        <begin position="176"/>
        <end position="192"/>
    </location>
</feature>
<accession>A0A3N4K7E3</accession>
<feature type="compositionally biased region" description="Acidic residues" evidence="1">
    <location>
        <begin position="161"/>
        <end position="170"/>
    </location>
</feature>
<dbReference type="EMBL" id="ML119340">
    <property type="protein sequence ID" value="RPB06454.1"/>
    <property type="molecule type" value="Genomic_DNA"/>
</dbReference>
<feature type="region of interest" description="Disordered" evidence="1">
    <location>
        <begin position="1"/>
        <end position="122"/>
    </location>
</feature>
<evidence type="ECO:0000313" key="3">
    <source>
        <dbReference type="Proteomes" id="UP000277580"/>
    </source>
</evidence>
<keyword evidence="3" id="KW-1185">Reference proteome</keyword>
<protein>
    <submittedName>
        <fullName evidence="2">Uncharacterized protein</fullName>
    </submittedName>
</protein>
<feature type="compositionally biased region" description="Polar residues" evidence="1">
    <location>
        <begin position="47"/>
        <end position="57"/>
    </location>
</feature>
<name>A0A3N4K7E3_9PEZI</name>
<dbReference type="Proteomes" id="UP000277580">
    <property type="component" value="Unassembled WGS sequence"/>
</dbReference>
<sequence>MPSPTFVDDASPDSPQAQRVRRTIRKPENTASRPPTHRQPRSPGHQAPQTHSHSQDQVEYDSQPLAAPYAESSNESPAESLYESAAESLFDICAGSPPAVEPPSESRAEFGAGLLPESPPEPLMEYDAAIASDDDHLLLPESHNPSFSSSSSSSSSSSNDADNEPMDEPINEPYFDDNRGGEEEQPEDIHNIKDLPYQTIPNINLPDSILKHYALMKVQMDGNVAQDIHRRCLAAVQGFISIFKLDEASARRELRAITGIHHVQYDMCRNNCICFAAFPTAKACNMCKADRKDANWKPYRTFDYIPFTHRLCLLYTDAGYIRETMKYKESFPTDPYTADNPRVSTRDY</sequence>
<evidence type="ECO:0000256" key="1">
    <source>
        <dbReference type="SAM" id="MobiDB-lite"/>
    </source>
</evidence>
<gene>
    <name evidence="2" type="ORF">P167DRAFT_580522</name>
</gene>
<evidence type="ECO:0000313" key="2">
    <source>
        <dbReference type="EMBL" id="RPB06454.1"/>
    </source>
</evidence>
<dbReference type="OrthoDB" id="3257409at2759"/>
<proteinExistence type="predicted"/>
<feature type="region of interest" description="Disordered" evidence="1">
    <location>
        <begin position="137"/>
        <end position="192"/>
    </location>
</feature>
<reference evidence="2 3" key="1">
    <citation type="journal article" date="2018" name="Nat. Ecol. Evol.">
        <title>Pezizomycetes genomes reveal the molecular basis of ectomycorrhizal truffle lifestyle.</title>
        <authorList>
            <person name="Murat C."/>
            <person name="Payen T."/>
            <person name="Noel B."/>
            <person name="Kuo A."/>
            <person name="Morin E."/>
            <person name="Chen J."/>
            <person name="Kohler A."/>
            <person name="Krizsan K."/>
            <person name="Balestrini R."/>
            <person name="Da Silva C."/>
            <person name="Montanini B."/>
            <person name="Hainaut M."/>
            <person name="Levati E."/>
            <person name="Barry K.W."/>
            <person name="Belfiori B."/>
            <person name="Cichocki N."/>
            <person name="Clum A."/>
            <person name="Dockter R.B."/>
            <person name="Fauchery L."/>
            <person name="Guy J."/>
            <person name="Iotti M."/>
            <person name="Le Tacon F."/>
            <person name="Lindquist E.A."/>
            <person name="Lipzen A."/>
            <person name="Malagnac F."/>
            <person name="Mello A."/>
            <person name="Molinier V."/>
            <person name="Miyauchi S."/>
            <person name="Poulain J."/>
            <person name="Riccioni C."/>
            <person name="Rubini A."/>
            <person name="Sitrit Y."/>
            <person name="Splivallo R."/>
            <person name="Traeger S."/>
            <person name="Wang M."/>
            <person name="Zifcakova L."/>
            <person name="Wipf D."/>
            <person name="Zambonelli A."/>
            <person name="Paolocci F."/>
            <person name="Nowrousian M."/>
            <person name="Ottonello S."/>
            <person name="Baldrian P."/>
            <person name="Spatafora J.W."/>
            <person name="Henrissat B."/>
            <person name="Nagy L.G."/>
            <person name="Aury J.M."/>
            <person name="Wincker P."/>
            <person name="Grigoriev I.V."/>
            <person name="Bonfante P."/>
            <person name="Martin F.M."/>
        </authorList>
    </citation>
    <scope>NUCLEOTIDE SEQUENCE [LARGE SCALE GENOMIC DNA]</scope>
    <source>
        <strain evidence="2 3">CCBAS932</strain>
    </source>
</reference>
<dbReference type="AlphaFoldDB" id="A0A3N4K7E3"/>
<organism evidence="2 3">
    <name type="scientific">Morchella conica CCBAS932</name>
    <dbReference type="NCBI Taxonomy" id="1392247"/>
    <lineage>
        <taxon>Eukaryota</taxon>
        <taxon>Fungi</taxon>
        <taxon>Dikarya</taxon>
        <taxon>Ascomycota</taxon>
        <taxon>Pezizomycotina</taxon>
        <taxon>Pezizomycetes</taxon>
        <taxon>Pezizales</taxon>
        <taxon>Morchellaceae</taxon>
        <taxon>Morchella</taxon>
    </lineage>
</organism>